<evidence type="ECO:0000313" key="2">
    <source>
        <dbReference type="EnsemblFungi" id="PTTG_27584-t43_1-p1"/>
    </source>
</evidence>
<evidence type="ECO:0000313" key="1">
    <source>
        <dbReference type="EMBL" id="OAV92657.1"/>
    </source>
</evidence>
<name>A0A180GIQ8_PUCT1</name>
<reference evidence="2 3" key="3">
    <citation type="journal article" date="2017" name="G3 (Bethesda)">
        <title>Comparative analysis highlights variable genome content of wheat rusts and divergence of the mating loci.</title>
        <authorList>
            <person name="Cuomo C.A."/>
            <person name="Bakkeren G."/>
            <person name="Khalil H.B."/>
            <person name="Panwar V."/>
            <person name="Joly D."/>
            <person name="Linning R."/>
            <person name="Sakthikumar S."/>
            <person name="Song X."/>
            <person name="Adiconis X."/>
            <person name="Fan L."/>
            <person name="Goldberg J.M."/>
            <person name="Levin J.Z."/>
            <person name="Young S."/>
            <person name="Zeng Q."/>
            <person name="Anikster Y."/>
            <person name="Bruce M."/>
            <person name="Wang M."/>
            <person name="Yin C."/>
            <person name="McCallum B."/>
            <person name="Szabo L.J."/>
            <person name="Hulbert S."/>
            <person name="Chen X."/>
            <person name="Fellers J.P."/>
        </authorList>
    </citation>
    <scope>NUCLEOTIDE SEQUENCE</scope>
    <source>
        <strain evidence="3">Isolate 1-1 / race 1 (BBBD)</strain>
        <strain evidence="2">isolate 1-1 / race 1 (BBBD)</strain>
    </source>
</reference>
<keyword evidence="3" id="KW-1185">Reference proteome</keyword>
<reference evidence="2" key="4">
    <citation type="submission" date="2025-05" db="UniProtKB">
        <authorList>
            <consortium name="EnsemblFungi"/>
        </authorList>
    </citation>
    <scope>IDENTIFICATION</scope>
    <source>
        <strain evidence="2">isolate 1-1 / race 1 (BBBD)</strain>
    </source>
</reference>
<dbReference type="VEuPathDB" id="FungiDB:PTTG_27584"/>
<dbReference type="Proteomes" id="UP000005240">
    <property type="component" value="Unassembled WGS sequence"/>
</dbReference>
<proteinExistence type="predicted"/>
<dbReference type="EnsemblFungi" id="PTTG_27584-t43_1">
    <property type="protein sequence ID" value="PTTG_27584-t43_1-p1"/>
    <property type="gene ID" value="PTTG_27584"/>
</dbReference>
<protein>
    <submittedName>
        <fullName evidence="1 2">Uncharacterized protein</fullName>
    </submittedName>
</protein>
<dbReference type="EMBL" id="ADAS02000061">
    <property type="protein sequence ID" value="OAV92657.1"/>
    <property type="molecule type" value="Genomic_DNA"/>
</dbReference>
<organism evidence="1">
    <name type="scientific">Puccinia triticina (isolate 1-1 / race 1 (BBBD))</name>
    <name type="common">Brown leaf rust fungus</name>
    <dbReference type="NCBI Taxonomy" id="630390"/>
    <lineage>
        <taxon>Eukaryota</taxon>
        <taxon>Fungi</taxon>
        <taxon>Dikarya</taxon>
        <taxon>Basidiomycota</taxon>
        <taxon>Pucciniomycotina</taxon>
        <taxon>Pucciniomycetes</taxon>
        <taxon>Pucciniales</taxon>
        <taxon>Pucciniaceae</taxon>
        <taxon>Puccinia</taxon>
    </lineage>
</organism>
<accession>A0A180GIQ8</accession>
<gene>
    <name evidence="1" type="ORF">PTTG_27584</name>
</gene>
<reference evidence="1" key="1">
    <citation type="submission" date="2009-11" db="EMBL/GenBank/DDBJ databases">
        <authorList>
            <consortium name="The Broad Institute Genome Sequencing Platform"/>
            <person name="Ward D."/>
            <person name="Feldgarden M."/>
            <person name="Earl A."/>
            <person name="Young S.K."/>
            <person name="Zeng Q."/>
            <person name="Koehrsen M."/>
            <person name="Alvarado L."/>
            <person name="Berlin A."/>
            <person name="Bochicchio J."/>
            <person name="Borenstein D."/>
            <person name="Chapman S.B."/>
            <person name="Chen Z."/>
            <person name="Engels R."/>
            <person name="Freedman E."/>
            <person name="Gellesch M."/>
            <person name="Goldberg J."/>
            <person name="Griggs A."/>
            <person name="Gujja S."/>
            <person name="Heilman E."/>
            <person name="Heiman D."/>
            <person name="Hepburn T."/>
            <person name="Howarth C."/>
            <person name="Jen D."/>
            <person name="Larson L."/>
            <person name="Lewis B."/>
            <person name="Mehta T."/>
            <person name="Park D."/>
            <person name="Pearson M."/>
            <person name="Roberts A."/>
            <person name="Saif S."/>
            <person name="Shea T."/>
            <person name="Shenoy N."/>
            <person name="Sisk P."/>
            <person name="Stolte C."/>
            <person name="Sykes S."/>
            <person name="Thomson T."/>
            <person name="Walk T."/>
            <person name="White J."/>
            <person name="Yandava C."/>
            <person name="Izard J."/>
            <person name="Baranova O.V."/>
            <person name="Blanton J.M."/>
            <person name="Tanner A.C."/>
            <person name="Dewhirst F.E."/>
            <person name="Haas B."/>
            <person name="Nusbaum C."/>
            <person name="Birren B."/>
        </authorList>
    </citation>
    <scope>NUCLEOTIDE SEQUENCE [LARGE SCALE GENOMIC DNA]</scope>
    <source>
        <strain evidence="1">1-1 BBBD Race 1</strain>
    </source>
</reference>
<reference evidence="1" key="2">
    <citation type="submission" date="2016-05" db="EMBL/GenBank/DDBJ databases">
        <title>Comparative analysis highlights variable genome content of wheat rusts and divergence of the mating loci.</title>
        <authorList>
            <person name="Cuomo C.A."/>
            <person name="Bakkeren G."/>
            <person name="Szabo L."/>
            <person name="Khalil H."/>
            <person name="Joly D."/>
            <person name="Goldberg J."/>
            <person name="Young S."/>
            <person name="Zeng Q."/>
            <person name="Fellers J."/>
        </authorList>
    </citation>
    <scope>NUCLEOTIDE SEQUENCE [LARGE SCALE GENOMIC DNA]</scope>
    <source>
        <strain evidence="1">1-1 BBBD Race 1</strain>
    </source>
</reference>
<evidence type="ECO:0000313" key="3">
    <source>
        <dbReference type="Proteomes" id="UP000005240"/>
    </source>
</evidence>
<dbReference type="AlphaFoldDB" id="A0A180GIQ8"/>
<sequence>MKELGMMLCLLKALDGLKEKYDEIDLDADNREPPNFADPNMKTYRHGTWRFASREALSIDELDTLKGLLVQMQTSFFPSLQQELADLLESLDITDL</sequence>